<reference evidence="1 2" key="1">
    <citation type="journal article" date="2019" name="Genome Biol. Evol.">
        <title>Insights into the evolution of the New World diploid cottons (Gossypium, subgenus Houzingenia) based on genome sequencing.</title>
        <authorList>
            <person name="Grover C.E."/>
            <person name="Arick M.A. 2nd"/>
            <person name="Thrash A."/>
            <person name="Conover J.L."/>
            <person name="Sanders W.S."/>
            <person name="Peterson D.G."/>
            <person name="Frelichowski J.E."/>
            <person name="Scheffler J.A."/>
            <person name="Scheffler B.E."/>
            <person name="Wendel J.F."/>
        </authorList>
    </citation>
    <scope>NUCLEOTIDE SEQUENCE [LARGE SCALE GENOMIC DNA]</scope>
    <source>
        <strain evidence="1">157</strain>
        <tissue evidence="1">Leaf</tissue>
    </source>
</reference>
<dbReference type="Proteomes" id="UP000593572">
    <property type="component" value="Unassembled WGS sequence"/>
</dbReference>
<organism evidence="1 2">
    <name type="scientific">Gossypium lobatum</name>
    <dbReference type="NCBI Taxonomy" id="34289"/>
    <lineage>
        <taxon>Eukaryota</taxon>
        <taxon>Viridiplantae</taxon>
        <taxon>Streptophyta</taxon>
        <taxon>Embryophyta</taxon>
        <taxon>Tracheophyta</taxon>
        <taxon>Spermatophyta</taxon>
        <taxon>Magnoliopsida</taxon>
        <taxon>eudicotyledons</taxon>
        <taxon>Gunneridae</taxon>
        <taxon>Pentapetalae</taxon>
        <taxon>rosids</taxon>
        <taxon>malvids</taxon>
        <taxon>Malvales</taxon>
        <taxon>Malvaceae</taxon>
        <taxon>Malvoideae</taxon>
        <taxon>Gossypium</taxon>
    </lineage>
</organism>
<name>A0A7J8LME7_9ROSI</name>
<keyword evidence="2" id="KW-1185">Reference proteome</keyword>
<dbReference type="EMBL" id="JABEZX010000004">
    <property type="protein sequence ID" value="MBA0553611.1"/>
    <property type="molecule type" value="Genomic_DNA"/>
</dbReference>
<sequence>MNNAIIPVVQEFYASLKDKVIKRGYNAVISDIE</sequence>
<protein>
    <submittedName>
        <fullName evidence="1">Uncharacterized protein</fullName>
    </submittedName>
</protein>
<proteinExistence type="predicted"/>
<feature type="non-terminal residue" evidence="1">
    <location>
        <position position="33"/>
    </location>
</feature>
<gene>
    <name evidence="1" type="ORF">Golob_012781</name>
</gene>
<comment type="caution">
    <text evidence="1">The sequence shown here is derived from an EMBL/GenBank/DDBJ whole genome shotgun (WGS) entry which is preliminary data.</text>
</comment>
<accession>A0A7J8LME7</accession>
<evidence type="ECO:0000313" key="2">
    <source>
        <dbReference type="Proteomes" id="UP000593572"/>
    </source>
</evidence>
<evidence type="ECO:0000313" key="1">
    <source>
        <dbReference type="EMBL" id="MBA0553611.1"/>
    </source>
</evidence>
<dbReference type="AlphaFoldDB" id="A0A7J8LME7"/>